<proteinExistence type="inferred from homology"/>
<sequence>MLTKTTQLLSNLLYSDLRQKIRFALVGGVNTIAAYLAFMAIYELSGRYLVSSVLSYFIGMLISYALNRTFVFNSEKKGGQFIPFCVVNLASLSCSTGALFILVHYVGLHVYVGQALAVCVSMAINYLGYKKIFTEGVSMPTLLQGLYDDDGHLDLLSVLQWLLIVIFAGISVFNLHLAMSANIAHDALPYMDGYSEKFVTEGRWINFALYGVLKELPAVVAASLANLFIFIFAYKVVMGVKKERWLAIAVALLIVNVPSFTMLLKWPMTLVPGCFMLALFACYKDKFNRQLLLVVAGIFLFATYPAFYFLMPLLFVAELGKSSYVDICKFLCFWIVGYVLGYAVANGLVYLYTSIFTEHASLIHFVSWRHETPSNSLSALLANIAKSAGNLNYEVQYLAKLSPLFYVPIALTFIWALVKSFKYTAIVLIVVVSLYASVVPLGVDVPLRSGVTLPIGMAMLVLLIVNKHWRVLTLISLFIPFSYQMHSYNYHYAFNRSVITHILEEHDPHHYLRQSQAFDKVTVSVDEEKMTQYMLDKTGSRSFTNSSNLRYHYIRPYLYQYGWRGERIVVNNVSRSAVTGEARVKKEGRELFVSME</sequence>
<dbReference type="AlphaFoldDB" id="V5FDN6"/>
<dbReference type="OrthoDB" id="5699455at2"/>
<dbReference type="InterPro" id="IPR051401">
    <property type="entry name" value="GtrA_CellWall_Glycosyl"/>
</dbReference>
<feature type="transmembrane region" description="Helical" evidence="6">
    <location>
        <begin position="216"/>
        <end position="237"/>
    </location>
</feature>
<dbReference type="Pfam" id="PF04138">
    <property type="entry name" value="GtrA_DPMS_TM"/>
    <property type="match status" value="1"/>
</dbReference>
<feature type="transmembrane region" description="Helical" evidence="6">
    <location>
        <begin position="21"/>
        <end position="42"/>
    </location>
</feature>
<dbReference type="EMBL" id="BAUJ01000002">
    <property type="protein sequence ID" value="GAD87921.1"/>
    <property type="molecule type" value="Genomic_DNA"/>
</dbReference>
<feature type="domain" description="GtrA/DPMS transmembrane" evidence="7">
    <location>
        <begin position="22"/>
        <end position="132"/>
    </location>
</feature>
<dbReference type="PANTHER" id="PTHR38459:SF1">
    <property type="entry name" value="PROPHAGE BACTOPRENOL-LINKED GLUCOSE TRANSLOCASE HOMOLOG"/>
    <property type="match status" value="1"/>
</dbReference>
<name>V5FDN6_9VIBR</name>
<dbReference type="PANTHER" id="PTHR38459">
    <property type="entry name" value="PROPHAGE BACTOPRENOL-LINKED GLUCOSE TRANSLOCASE HOMOLOG"/>
    <property type="match status" value="1"/>
</dbReference>
<dbReference type="Proteomes" id="UP000017800">
    <property type="component" value="Unassembled WGS sequence"/>
</dbReference>
<feature type="transmembrane region" description="Helical" evidence="6">
    <location>
        <begin position="455"/>
        <end position="479"/>
    </location>
</feature>
<reference evidence="8 9" key="1">
    <citation type="submission" date="2013-10" db="EMBL/GenBank/DDBJ databases">
        <authorList>
            <person name="Ichikawa N."/>
            <person name="Kimura A."/>
            <person name="Ohji S."/>
            <person name="Hosoyama A."/>
            <person name="Fujita N."/>
        </authorList>
    </citation>
    <scope>NUCLEOTIDE SEQUENCE [LARGE SCALE GENOMIC DNA]</scope>
    <source>
        <strain evidence="8 9">NBRC 102217</strain>
    </source>
</reference>
<feature type="transmembrane region" description="Helical" evidence="6">
    <location>
        <begin position="244"/>
        <end position="260"/>
    </location>
</feature>
<feature type="transmembrane region" description="Helical" evidence="6">
    <location>
        <begin position="425"/>
        <end position="443"/>
    </location>
</feature>
<evidence type="ECO:0000256" key="1">
    <source>
        <dbReference type="ARBA" id="ARBA00004141"/>
    </source>
</evidence>
<protein>
    <recommendedName>
        <fullName evidence="7">GtrA/DPMS transmembrane domain-containing protein</fullName>
    </recommendedName>
</protein>
<reference evidence="8 9" key="2">
    <citation type="submission" date="2013-11" db="EMBL/GenBank/DDBJ databases">
        <title>Whole genome shotgun sequence of Vibrio halioticoli NBRC 102217.</title>
        <authorList>
            <person name="Isaki S."/>
            <person name="Kimura A."/>
            <person name="Ohji S."/>
            <person name="Hosoyama A."/>
            <person name="Fujita N."/>
            <person name="Hashimoto M."/>
            <person name="Hosoyama Y."/>
            <person name="Yamazoe A."/>
        </authorList>
    </citation>
    <scope>NUCLEOTIDE SEQUENCE [LARGE SCALE GENOMIC DNA]</scope>
    <source>
        <strain evidence="8 9">NBRC 102217</strain>
    </source>
</reference>
<evidence type="ECO:0000259" key="7">
    <source>
        <dbReference type="Pfam" id="PF04138"/>
    </source>
</evidence>
<accession>V5FDN6</accession>
<feature type="transmembrane region" description="Helical" evidence="6">
    <location>
        <begin position="323"/>
        <end position="341"/>
    </location>
</feature>
<feature type="transmembrane region" description="Helical" evidence="6">
    <location>
        <begin position="290"/>
        <end position="311"/>
    </location>
</feature>
<keyword evidence="3 6" id="KW-0812">Transmembrane</keyword>
<organism evidence="8 9">
    <name type="scientific">Vibrio halioticoli NBRC 102217</name>
    <dbReference type="NCBI Taxonomy" id="1219072"/>
    <lineage>
        <taxon>Bacteria</taxon>
        <taxon>Pseudomonadati</taxon>
        <taxon>Pseudomonadota</taxon>
        <taxon>Gammaproteobacteria</taxon>
        <taxon>Vibrionales</taxon>
        <taxon>Vibrionaceae</taxon>
        <taxon>Vibrio</taxon>
    </lineage>
</organism>
<keyword evidence="5 6" id="KW-0472">Membrane</keyword>
<dbReference type="eggNOG" id="COG2246">
    <property type="taxonomic scope" value="Bacteria"/>
</dbReference>
<evidence type="ECO:0000256" key="3">
    <source>
        <dbReference type="ARBA" id="ARBA00022692"/>
    </source>
</evidence>
<dbReference type="RefSeq" id="WP_023402352.1">
    <property type="nucleotide sequence ID" value="NZ_BAUJ01000002.1"/>
</dbReference>
<feature type="transmembrane region" description="Helical" evidence="6">
    <location>
        <begin position="108"/>
        <end position="129"/>
    </location>
</feature>
<feature type="transmembrane region" description="Helical" evidence="6">
    <location>
        <begin position="48"/>
        <end position="66"/>
    </location>
</feature>
<comment type="subcellular location">
    <subcellularLocation>
        <location evidence="1">Membrane</location>
        <topology evidence="1">Multi-pass membrane protein</topology>
    </subcellularLocation>
</comment>
<feature type="transmembrane region" description="Helical" evidence="6">
    <location>
        <begin position="397"/>
        <end position="418"/>
    </location>
</feature>
<comment type="similarity">
    <text evidence="2">Belongs to the GtrA family.</text>
</comment>
<dbReference type="GO" id="GO:0005886">
    <property type="term" value="C:plasma membrane"/>
    <property type="evidence" value="ECO:0007669"/>
    <property type="project" value="TreeGrafter"/>
</dbReference>
<evidence type="ECO:0000256" key="5">
    <source>
        <dbReference type="ARBA" id="ARBA00023136"/>
    </source>
</evidence>
<evidence type="ECO:0000256" key="4">
    <source>
        <dbReference type="ARBA" id="ARBA00022989"/>
    </source>
</evidence>
<evidence type="ECO:0000256" key="2">
    <source>
        <dbReference type="ARBA" id="ARBA00009399"/>
    </source>
</evidence>
<dbReference type="GO" id="GO:0000271">
    <property type="term" value="P:polysaccharide biosynthetic process"/>
    <property type="evidence" value="ECO:0007669"/>
    <property type="project" value="InterPro"/>
</dbReference>
<gene>
    <name evidence="8" type="ORF">VHA01S_002_00300</name>
</gene>
<evidence type="ECO:0000313" key="9">
    <source>
        <dbReference type="Proteomes" id="UP000017800"/>
    </source>
</evidence>
<keyword evidence="9" id="KW-1185">Reference proteome</keyword>
<feature type="transmembrane region" description="Helical" evidence="6">
    <location>
        <begin position="161"/>
        <end position="184"/>
    </location>
</feature>
<comment type="caution">
    <text evidence="8">The sequence shown here is derived from an EMBL/GenBank/DDBJ whole genome shotgun (WGS) entry which is preliminary data.</text>
</comment>
<dbReference type="InterPro" id="IPR007267">
    <property type="entry name" value="GtrA_DPMS_TM"/>
</dbReference>
<evidence type="ECO:0000313" key="8">
    <source>
        <dbReference type="EMBL" id="GAD87921.1"/>
    </source>
</evidence>
<keyword evidence="4 6" id="KW-1133">Transmembrane helix</keyword>
<feature type="transmembrane region" description="Helical" evidence="6">
    <location>
        <begin position="78"/>
        <end position="102"/>
    </location>
</feature>
<evidence type="ECO:0000256" key="6">
    <source>
        <dbReference type="SAM" id="Phobius"/>
    </source>
</evidence>